<gene>
    <name evidence="2" type="ORF">G0Q06_08905</name>
</gene>
<comment type="caution">
    <text evidence="2">The sequence shown here is derived from an EMBL/GenBank/DDBJ whole genome shotgun (WGS) entry which is preliminary data.</text>
</comment>
<dbReference type="RefSeq" id="WP_163964654.1">
    <property type="nucleotide sequence ID" value="NZ_JAAGNX010000002.1"/>
</dbReference>
<dbReference type="PANTHER" id="PTHR37953:SF1">
    <property type="entry name" value="UPF0127 PROTEIN MJ1496"/>
    <property type="match status" value="1"/>
</dbReference>
<organism evidence="2 3">
    <name type="scientific">Oceanipulchritudo coccoides</name>
    <dbReference type="NCBI Taxonomy" id="2706888"/>
    <lineage>
        <taxon>Bacteria</taxon>
        <taxon>Pseudomonadati</taxon>
        <taxon>Verrucomicrobiota</taxon>
        <taxon>Opitutia</taxon>
        <taxon>Puniceicoccales</taxon>
        <taxon>Oceanipulchritudinaceae</taxon>
        <taxon>Oceanipulchritudo</taxon>
    </lineage>
</organism>
<dbReference type="EMBL" id="JAAGNX010000002">
    <property type="protein sequence ID" value="NDV62568.1"/>
    <property type="molecule type" value="Genomic_DNA"/>
</dbReference>
<protein>
    <submittedName>
        <fullName evidence="2">DUF192 domain-containing protein</fullName>
    </submittedName>
</protein>
<keyword evidence="3" id="KW-1185">Reference proteome</keyword>
<feature type="signal peptide" evidence="1">
    <location>
        <begin position="1"/>
        <end position="22"/>
    </location>
</feature>
<keyword evidence="1" id="KW-0732">Signal</keyword>
<accession>A0A6B2M0Y2</accession>
<sequence length="170" mass="19296">MRKLFCLILPMFFLFAGCQKEADTSVDPLGPEAWIALKVGDVTLEAQIVLTQAEQRKGLMYRDSLGENRGMLFPYDSPRQLAFWMANTRIPLDIGFFDETGLLCEVHRMVPFDTTRTVSRGKDLQYALEMNSGWFARNGLFPGVRMDMELLAEALRSRGKEPAEPGITRQ</sequence>
<evidence type="ECO:0000313" key="3">
    <source>
        <dbReference type="Proteomes" id="UP000478417"/>
    </source>
</evidence>
<dbReference type="Pfam" id="PF02643">
    <property type="entry name" value="DUF192"/>
    <property type="match status" value="1"/>
</dbReference>
<reference evidence="2 3" key="1">
    <citation type="submission" date="2020-02" db="EMBL/GenBank/DDBJ databases">
        <title>Albibacoteraceae fam. nov., the first described family within the subdivision 4 Verrucomicrobia.</title>
        <authorList>
            <person name="Xi F."/>
        </authorList>
    </citation>
    <scope>NUCLEOTIDE SEQUENCE [LARGE SCALE GENOMIC DNA]</scope>
    <source>
        <strain evidence="2 3">CK1056</strain>
    </source>
</reference>
<feature type="chain" id="PRO_5025677019" evidence="1">
    <location>
        <begin position="23"/>
        <end position="170"/>
    </location>
</feature>
<evidence type="ECO:0000256" key="1">
    <source>
        <dbReference type="SAM" id="SignalP"/>
    </source>
</evidence>
<name>A0A6B2M0Y2_9BACT</name>
<dbReference type="Proteomes" id="UP000478417">
    <property type="component" value="Unassembled WGS sequence"/>
</dbReference>
<dbReference type="PROSITE" id="PS51257">
    <property type="entry name" value="PROKAR_LIPOPROTEIN"/>
    <property type="match status" value="1"/>
</dbReference>
<proteinExistence type="predicted"/>
<dbReference type="PANTHER" id="PTHR37953">
    <property type="entry name" value="UPF0127 PROTEIN MJ1496"/>
    <property type="match status" value="1"/>
</dbReference>
<evidence type="ECO:0000313" key="2">
    <source>
        <dbReference type="EMBL" id="NDV62568.1"/>
    </source>
</evidence>
<dbReference type="InterPro" id="IPR003795">
    <property type="entry name" value="DUF192"/>
</dbReference>
<dbReference type="InterPro" id="IPR038695">
    <property type="entry name" value="Saro_0823-like_sf"/>
</dbReference>
<dbReference type="AlphaFoldDB" id="A0A6B2M0Y2"/>
<dbReference type="Gene3D" id="2.60.120.1140">
    <property type="entry name" value="Protein of unknown function DUF192"/>
    <property type="match status" value="1"/>
</dbReference>